<dbReference type="Gene3D" id="3.30.710.10">
    <property type="entry name" value="Potassium Channel Kv1.1, Chain A"/>
    <property type="match status" value="1"/>
</dbReference>
<dbReference type="PANTHER" id="PTHR46231:SF1">
    <property type="entry name" value="ANKYRIN REPEAT AND BTB_POZ DOMAIN-CONTAINING PROTEIN 1"/>
    <property type="match status" value="1"/>
</dbReference>
<comment type="pathway">
    <text evidence="1">Protein modification; protein ubiquitination.</text>
</comment>
<evidence type="ECO:0000256" key="3">
    <source>
        <dbReference type="ARBA" id="ARBA00023043"/>
    </source>
</evidence>
<dbReference type="AlphaFoldDB" id="A0A835W502"/>
<name>A0A835W502_CHLIN</name>
<evidence type="ECO:0000313" key="6">
    <source>
        <dbReference type="EMBL" id="KAG2439585.1"/>
    </source>
</evidence>
<feature type="domain" description="BTB" evidence="5">
    <location>
        <begin position="129"/>
        <end position="187"/>
    </location>
</feature>
<comment type="caution">
    <text evidence="6">The sequence shown here is derived from an EMBL/GenBank/DDBJ whole genome shotgun (WGS) entry which is preliminary data.</text>
</comment>
<dbReference type="GO" id="GO:0000151">
    <property type="term" value="C:ubiquitin ligase complex"/>
    <property type="evidence" value="ECO:0007669"/>
    <property type="project" value="TreeGrafter"/>
</dbReference>
<dbReference type="EMBL" id="JAEHOC010000008">
    <property type="protein sequence ID" value="KAG2439585.1"/>
    <property type="molecule type" value="Genomic_DNA"/>
</dbReference>
<evidence type="ECO:0000259" key="5">
    <source>
        <dbReference type="PROSITE" id="PS50097"/>
    </source>
</evidence>
<keyword evidence="7" id="KW-1185">Reference proteome</keyword>
<evidence type="ECO:0000256" key="4">
    <source>
        <dbReference type="SAM" id="MobiDB-lite"/>
    </source>
</evidence>
<dbReference type="SUPFAM" id="SSF54695">
    <property type="entry name" value="POZ domain"/>
    <property type="match status" value="1"/>
</dbReference>
<dbReference type="InterPro" id="IPR011333">
    <property type="entry name" value="SKP1/BTB/POZ_sf"/>
</dbReference>
<evidence type="ECO:0000256" key="2">
    <source>
        <dbReference type="ARBA" id="ARBA00022737"/>
    </source>
</evidence>
<dbReference type="SMART" id="SM00225">
    <property type="entry name" value="BTB"/>
    <property type="match status" value="1"/>
</dbReference>
<reference evidence="6" key="1">
    <citation type="journal article" date="2020" name="bioRxiv">
        <title>Comparative genomics of Chlamydomonas.</title>
        <authorList>
            <person name="Craig R.J."/>
            <person name="Hasan A.R."/>
            <person name="Ness R.W."/>
            <person name="Keightley P.D."/>
        </authorList>
    </citation>
    <scope>NUCLEOTIDE SEQUENCE</scope>
    <source>
        <strain evidence="6">SAG 7.73</strain>
    </source>
</reference>
<evidence type="ECO:0000256" key="1">
    <source>
        <dbReference type="ARBA" id="ARBA00004906"/>
    </source>
</evidence>
<feature type="compositionally biased region" description="Polar residues" evidence="4">
    <location>
        <begin position="42"/>
        <end position="57"/>
    </location>
</feature>
<dbReference type="PANTHER" id="PTHR46231">
    <property type="entry name" value="ANKYRIN REPEAT AND BTB/POZ DOMAIN-CONTAINING PROTEIN 1"/>
    <property type="match status" value="1"/>
</dbReference>
<evidence type="ECO:0000313" key="7">
    <source>
        <dbReference type="Proteomes" id="UP000650467"/>
    </source>
</evidence>
<feature type="region of interest" description="Disordered" evidence="4">
    <location>
        <begin position="38"/>
        <end position="57"/>
    </location>
</feature>
<dbReference type="PROSITE" id="PS50097">
    <property type="entry name" value="BTB"/>
    <property type="match status" value="1"/>
</dbReference>
<dbReference type="InterPro" id="IPR000210">
    <property type="entry name" value="BTB/POZ_dom"/>
</dbReference>
<dbReference type="GO" id="GO:0005737">
    <property type="term" value="C:cytoplasm"/>
    <property type="evidence" value="ECO:0007669"/>
    <property type="project" value="TreeGrafter"/>
</dbReference>
<dbReference type="OrthoDB" id="546239at2759"/>
<gene>
    <name evidence="6" type="ORF">HXX76_004937</name>
</gene>
<proteinExistence type="predicted"/>
<dbReference type="CDD" id="cd18186">
    <property type="entry name" value="BTB_POZ_ZBTB_KLHL-like"/>
    <property type="match status" value="1"/>
</dbReference>
<sequence>MFPRAQLTTESGLIRRRDGALLLAVELEPQAGPAAAAAAGATSSCHRGSSSDTFPTSIKDSAARHDVGSDLLCLLEAPGSTSDLTIVATAGGPCISDSEGAEGSAGGRAPRKKAKTAPAEAAGGEGTCRRFDVHRAILAARCPYFATHFASGMADSAARELALPDTDPDALAALLRFIYGGELAVASRQQARTCLALADRLLLPKAVALLREQLLSSLAADSVLADIMWAAGLGGLSCGAGLLAELVDFAAEAAGQLPERDLQQLAAAHPALTAQLFAASVRAAKRSRS</sequence>
<accession>A0A835W502</accession>
<keyword evidence="2" id="KW-0677">Repeat</keyword>
<protein>
    <recommendedName>
        <fullName evidence="5">BTB domain-containing protein</fullName>
    </recommendedName>
</protein>
<dbReference type="InterPro" id="IPR044515">
    <property type="entry name" value="ABTB1"/>
</dbReference>
<keyword evidence="3" id="KW-0040">ANK repeat</keyword>
<dbReference type="Pfam" id="PF00651">
    <property type="entry name" value="BTB"/>
    <property type="match status" value="1"/>
</dbReference>
<organism evidence="6 7">
    <name type="scientific">Chlamydomonas incerta</name>
    <dbReference type="NCBI Taxonomy" id="51695"/>
    <lineage>
        <taxon>Eukaryota</taxon>
        <taxon>Viridiplantae</taxon>
        <taxon>Chlorophyta</taxon>
        <taxon>core chlorophytes</taxon>
        <taxon>Chlorophyceae</taxon>
        <taxon>CS clade</taxon>
        <taxon>Chlamydomonadales</taxon>
        <taxon>Chlamydomonadaceae</taxon>
        <taxon>Chlamydomonas</taxon>
    </lineage>
</organism>
<dbReference type="Proteomes" id="UP000650467">
    <property type="component" value="Unassembled WGS sequence"/>
</dbReference>
<feature type="region of interest" description="Disordered" evidence="4">
    <location>
        <begin position="97"/>
        <end position="121"/>
    </location>
</feature>